<dbReference type="InterPro" id="IPR050524">
    <property type="entry name" value="APC_YAT"/>
</dbReference>
<evidence type="ECO:0000256" key="8">
    <source>
        <dbReference type="SAM" id="Phobius"/>
    </source>
</evidence>
<dbReference type="GO" id="GO:0016020">
    <property type="term" value="C:membrane"/>
    <property type="evidence" value="ECO:0007669"/>
    <property type="project" value="UniProtKB-SubCell"/>
</dbReference>
<comment type="subcellular location">
    <subcellularLocation>
        <location evidence="1">Membrane</location>
        <topology evidence="1">Multi-pass membrane protein</topology>
    </subcellularLocation>
</comment>
<feature type="transmembrane region" description="Helical" evidence="8">
    <location>
        <begin position="509"/>
        <end position="526"/>
    </location>
</feature>
<feature type="transmembrane region" description="Helical" evidence="8">
    <location>
        <begin position="402"/>
        <end position="418"/>
    </location>
</feature>
<evidence type="ECO:0000256" key="2">
    <source>
        <dbReference type="ARBA" id="ARBA00022448"/>
    </source>
</evidence>
<dbReference type="Gene3D" id="1.20.1740.10">
    <property type="entry name" value="Amino acid/polyamine transporter I"/>
    <property type="match status" value="1"/>
</dbReference>
<feature type="region of interest" description="Disordered" evidence="7">
    <location>
        <begin position="1"/>
        <end position="25"/>
    </location>
</feature>
<sequence>MSKKDPNVSVHELQPGVGPSGARTTSVSLEAGHTMDMHKRGSVVKDQVHMADVQTSENYGVDISKGNLKRNLKGRHMQMIAIGGAIGAGLFVGSGGALRSGGPASLVICFIIIGIMMMMMMQALCELAVMYPVNGAFYGYIVRFMDPSWGFAIGWDYAIQWLTILPFELTAASLTIRFWNDTINLGVWVAVFLVALTAIQFFGVRGYGEVEFVLSMVKVLACIGFIILGIIINTGGVPTDDRGYIGFRYWGNPGAFRNGFKGFCSVFVTASFAFGGTELTGLAAAEANDPRKQIPKATRQVFWRISLFYVLNLFILGLVVPSNSEVLLGSSGANTKASPFVLAMQMAGIKALPSVFNAVITIAVLSVANSATYASTRTLQAMALEKMAPKVLGLVDKKGRPIPTIILQLGFGLLAFVNENKKAGGQLFTWLLALSGLANFFVYGSICVSHIRFRQAWAHNGHSVDELPYKAAFGVYGSYLGVLLNVMCLMASFYAALFPIGGVPDAESFFESYLAAPMIIGLYLIWKAYSWFKYPTHRALYVPINKIDIYTGMREGQFEVSGKDVPADQRRASIQLRNQQTAEEREQKPLWKRILQAVF</sequence>
<feature type="transmembrane region" description="Helical" evidence="8">
    <location>
        <begin position="473"/>
        <end position="497"/>
    </location>
</feature>
<dbReference type="Pfam" id="PF00324">
    <property type="entry name" value="AA_permease"/>
    <property type="match status" value="1"/>
</dbReference>
<dbReference type="AlphaFoldDB" id="A0AAN7SXR3"/>
<dbReference type="FunFam" id="1.20.1740.10:FF:000017">
    <property type="entry name" value="Amino acid permease"/>
    <property type="match status" value="1"/>
</dbReference>
<dbReference type="GO" id="GO:0015171">
    <property type="term" value="F:amino acid transmembrane transporter activity"/>
    <property type="evidence" value="ECO:0007669"/>
    <property type="project" value="TreeGrafter"/>
</dbReference>
<name>A0AAN7SXR3_9EURO</name>
<evidence type="ECO:0000256" key="5">
    <source>
        <dbReference type="ARBA" id="ARBA00022989"/>
    </source>
</evidence>
<evidence type="ECO:0000313" key="11">
    <source>
        <dbReference type="Proteomes" id="UP001309876"/>
    </source>
</evidence>
<dbReference type="Proteomes" id="UP001309876">
    <property type="component" value="Unassembled WGS sequence"/>
</dbReference>
<keyword evidence="11" id="KW-1185">Reference proteome</keyword>
<keyword evidence="2" id="KW-0813">Transport</keyword>
<protein>
    <recommendedName>
        <fullName evidence="9">Amino acid permease/ SLC12A domain-containing protein</fullName>
    </recommendedName>
</protein>
<feature type="transmembrane region" description="Helical" evidence="8">
    <location>
        <begin position="79"/>
        <end position="98"/>
    </location>
</feature>
<evidence type="ECO:0000256" key="6">
    <source>
        <dbReference type="ARBA" id="ARBA00023136"/>
    </source>
</evidence>
<proteinExistence type="predicted"/>
<keyword evidence="5 8" id="KW-1133">Transmembrane helix</keyword>
<keyword evidence="3 8" id="KW-0812">Transmembrane</keyword>
<evidence type="ECO:0000256" key="3">
    <source>
        <dbReference type="ARBA" id="ARBA00022692"/>
    </source>
</evidence>
<accession>A0AAN7SXR3</accession>
<feature type="transmembrane region" description="Helical" evidence="8">
    <location>
        <begin position="185"/>
        <end position="206"/>
    </location>
</feature>
<dbReference type="InterPro" id="IPR004841">
    <property type="entry name" value="AA-permease/SLC12A_dom"/>
</dbReference>
<evidence type="ECO:0000313" key="10">
    <source>
        <dbReference type="EMBL" id="KAK5084364.1"/>
    </source>
</evidence>
<evidence type="ECO:0000256" key="1">
    <source>
        <dbReference type="ARBA" id="ARBA00004141"/>
    </source>
</evidence>
<evidence type="ECO:0000256" key="4">
    <source>
        <dbReference type="ARBA" id="ARBA00022970"/>
    </source>
</evidence>
<feature type="transmembrane region" description="Helical" evidence="8">
    <location>
        <begin position="104"/>
        <end position="121"/>
    </location>
</feature>
<feature type="domain" description="Amino acid permease/ SLC12A" evidence="9">
    <location>
        <begin position="76"/>
        <end position="530"/>
    </location>
</feature>
<dbReference type="EMBL" id="JAVRRJ010000005">
    <property type="protein sequence ID" value="KAK5084364.1"/>
    <property type="molecule type" value="Genomic_DNA"/>
</dbReference>
<feature type="transmembrane region" description="Helical" evidence="8">
    <location>
        <begin position="301"/>
        <end position="320"/>
    </location>
</feature>
<feature type="transmembrane region" description="Helical" evidence="8">
    <location>
        <begin position="212"/>
        <end position="232"/>
    </location>
</feature>
<reference evidence="10 11" key="1">
    <citation type="submission" date="2023-08" db="EMBL/GenBank/DDBJ databases">
        <title>Black Yeasts Isolated from many extreme environments.</title>
        <authorList>
            <person name="Coleine C."/>
            <person name="Stajich J.E."/>
            <person name="Selbmann L."/>
        </authorList>
    </citation>
    <scope>NUCLEOTIDE SEQUENCE [LARGE SCALE GENOMIC DNA]</scope>
    <source>
        <strain evidence="10 11">CCFEE 5910</strain>
    </source>
</reference>
<evidence type="ECO:0000259" key="9">
    <source>
        <dbReference type="Pfam" id="PF00324"/>
    </source>
</evidence>
<organism evidence="10 11">
    <name type="scientific">Lithohypha guttulata</name>
    <dbReference type="NCBI Taxonomy" id="1690604"/>
    <lineage>
        <taxon>Eukaryota</taxon>
        <taxon>Fungi</taxon>
        <taxon>Dikarya</taxon>
        <taxon>Ascomycota</taxon>
        <taxon>Pezizomycotina</taxon>
        <taxon>Eurotiomycetes</taxon>
        <taxon>Chaetothyriomycetidae</taxon>
        <taxon>Chaetothyriales</taxon>
        <taxon>Trichomeriaceae</taxon>
        <taxon>Lithohypha</taxon>
    </lineage>
</organism>
<keyword evidence="6 8" id="KW-0472">Membrane</keyword>
<gene>
    <name evidence="10" type="ORF">LTR05_005440</name>
</gene>
<feature type="transmembrane region" description="Helical" evidence="8">
    <location>
        <begin position="340"/>
        <end position="368"/>
    </location>
</feature>
<comment type="caution">
    <text evidence="10">The sequence shown here is derived from an EMBL/GenBank/DDBJ whole genome shotgun (WGS) entry which is preliminary data.</text>
</comment>
<dbReference type="PANTHER" id="PTHR43341:SF1">
    <property type="entry name" value="GENERAL AMINO-ACID PERMEASE GAP1"/>
    <property type="match status" value="1"/>
</dbReference>
<keyword evidence="4" id="KW-0029">Amino-acid transport</keyword>
<dbReference type="PANTHER" id="PTHR43341">
    <property type="entry name" value="AMINO ACID PERMEASE"/>
    <property type="match status" value="1"/>
</dbReference>
<feature type="transmembrane region" description="Helical" evidence="8">
    <location>
        <begin position="157"/>
        <end position="178"/>
    </location>
</feature>
<evidence type="ECO:0000256" key="7">
    <source>
        <dbReference type="SAM" id="MobiDB-lite"/>
    </source>
</evidence>
<feature type="transmembrane region" description="Helical" evidence="8">
    <location>
        <begin position="430"/>
        <end position="453"/>
    </location>
</feature>